<dbReference type="EMBL" id="CP036269">
    <property type="protein sequence ID" value="QDT42324.1"/>
    <property type="molecule type" value="Genomic_DNA"/>
</dbReference>
<evidence type="ECO:0000313" key="1">
    <source>
        <dbReference type="EMBL" id="QDT42324.1"/>
    </source>
</evidence>
<organism evidence="1 2">
    <name type="scientific">Gimesia alba</name>
    <dbReference type="NCBI Taxonomy" id="2527973"/>
    <lineage>
        <taxon>Bacteria</taxon>
        <taxon>Pseudomonadati</taxon>
        <taxon>Planctomycetota</taxon>
        <taxon>Planctomycetia</taxon>
        <taxon>Planctomycetales</taxon>
        <taxon>Planctomycetaceae</taxon>
        <taxon>Gimesia</taxon>
    </lineage>
</organism>
<dbReference type="Proteomes" id="UP000317171">
    <property type="component" value="Chromosome"/>
</dbReference>
<accession>A0A517REM3</accession>
<evidence type="ECO:0000313" key="2">
    <source>
        <dbReference type="Proteomes" id="UP000317171"/>
    </source>
</evidence>
<reference evidence="1 2" key="1">
    <citation type="submission" date="2019-02" db="EMBL/GenBank/DDBJ databases">
        <title>Deep-cultivation of Planctomycetes and their phenomic and genomic characterization uncovers novel biology.</title>
        <authorList>
            <person name="Wiegand S."/>
            <person name="Jogler M."/>
            <person name="Boedeker C."/>
            <person name="Pinto D."/>
            <person name="Vollmers J."/>
            <person name="Rivas-Marin E."/>
            <person name="Kohn T."/>
            <person name="Peeters S.H."/>
            <person name="Heuer A."/>
            <person name="Rast P."/>
            <person name="Oberbeckmann S."/>
            <person name="Bunk B."/>
            <person name="Jeske O."/>
            <person name="Meyerdierks A."/>
            <person name="Storesund J.E."/>
            <person name="Kallscheuer N."/>
            <person name="Luecker S."/>
            <person name="Lage O.M."/>
            <person name="Pohl T."/>
            <person name="Merkel B.J."/>
            <person name="Hornburger P."/>
            <person name="Mueller R.-W."/>
            <person name="Bruemmer F."/>
            <person name="Labrenz M."/>
            <person name="Spormann A.M."/>
            <person name="Op den Camp H."/>
            <person name="Overmann J."/>
            <person name="Amann R."/>
            <person name="Jetten M.S.M."/>
            <person name="Mascher T."/>
            <person name="Medema M.H."/>
            <person name="Devos D.P."/>
            <person name="Kaster A.-K."/>
            <person name="Ovreas L."/>
            <person name="Rohde M."/>
            <person name="Galperin M.Y."/>
            <person name="Jogler C."/>
        </authorList>
    </citation>
    <scope>NUCLEOTIDE SEQUENCE [LARGE SCALE GENOMIC DNA]</scope>
    <source>
        <strain evidence="1 2">Pan241w</strain>
    </source>
</reference>
<name>A0A517REM3_9PLAN</name>
<dbReference type="AlphaFoldDB" id="A0A517REM3"/>
<protein>
    <submittedName>
        <fullName evidence="1">Uncharacterized protein</fullName>
    </submittedName>
</protein>
<keyword evidence="2" id="KW-1185">Reference proteome</keyword>
<gene>
    <name evidence="1" type="ORF">Pan241w_24070</name>
</gene>
<proteinExistence type="predicted"/>
<dbReference type="KEGG" id="gaz:Pan241w_24070"/>
<sequence>MTGKIEFRYAEINENFNINETEIKKRIRLSSLFK</sequence>